<keyword evidence="4" id="KW-1185">Reference proteome</keyword>
<evidence type="ECO:0000256" key="1">
    <source>
        <dbReference type="SAM" id="MobiDB-lite"/>
    </source>
</evidence>
<feature type="compositionally biased region" description="Basic and acidic residues" evidence="1">
    <location>
        <begin position="539"/>
        <end position="548"/>
    </location>
</feature>
<dbReference type="PANTHER" id="PTHR40254:SF1">
    <property type="entry name" value="BLR0577 PROTEIN"/>
    <property type="match status" value="1"/>
</dbReference>
<dbReference type="RefSeq" id="WP_184494333.1">
    <property type="nucleotide sequence ID" value="NZ_JACIJO010000001.1"/>
</dbReference>
<dbReference type="PANTHER" id="PTHR40254">
    <property type="entry name" value="BLR0577 PROTEIN"/>
    <property type="match status" value="1"/>
</dbReference>
<dbReference type="AlphaFoldDB" id="A0A841MK01"/>
<dbReference type="Gene3D" id="3.50.50.60">
    <property type="entry name" value="FAD/NAD(P)-binding domain"/>
    <property type="match status" value="1"/>
</dbReference>
<comment type="caution">
    <text evidence="3">The sequence shown here is derived from an EMBL/GenBank/DDBJ whole genome shotgun (WGS) entry which is preliminary data.</text>
</comment>
<name>A0A841MK01_9BACT</name>
<gene>
    <name evidence="3" type="ORF">FHS59_001412</name>
</gene>
<sequence length="606" mass="68877">MIENTKIQKIAIVGLGPKGLYGLERLLANLGRLEASFPVEIHLFNKSDSFGAGDIYRTDQPAYLLMNYANGHISMWPEEDPAPNVTRPKSFVQWLEMHQLEYPESNAYTFSSRCTVGRYLSGGFEELLQNCPESISITKHVGTVSDIKKDGEQYQVKFRGLNSGQEMIIDNFQHILIASGHPCVNDPESHLKENYIDFIYPITKRLQDIASGSKVAIKGMGLTFIDAILALTEGRKGKFELNSNNTLTYVRSGEEPEKIFPFSNSGLLMIPRGNTYGKPSYRPTYFNKQNLDNLKPKDEKFDFEKELLPLIEKEYKVVYYSKKLQQRGRTLNISEDFKKVESQIQRFHEIFPEEERFDFQSFIRPQLPHKNLQKGTLNSLQISIEEAQIGIDKSAFAATADLWRHLSDLFSELYQFGGLKPQSQKNFLLKYAGHLNRISYGPPIENMKKLLALGEADLIDFSFSQSPTISFGRKTILTNPTKESVSADYLIDARIPKIRLTECTDMLYGNLLKRELITPFVNRQIGSKGFQPGCLAIDKKGHPTDKSGQKNSSLTFTGTPTEGITYDNDSLSRKRNDFVSQWAKDLVRNLQQNEQSTNYPIPYSNA</sequence>
<evidence type="ECO:0000259" key="2">
    <source>
        <dbReference type="Pfam" id="PF13454"/>
    </source>
</evidence>
<dbReference type="EMBL" id="JACIJO010000001">
    <property type="protein sequence ID" value="MBB6325797.1"/>
    <property type="molecule type" value="Genomic_DNA"/>
</dbReference>
<dbReference type="InterPro" id="IPR036188">
    <property type="entry name" value="FAD/NAD-bd_sf"/>
</dbReference>
<dbReference type="SUPFAM" id="SSF51905">
    <property type="entry name" value="FAD/NAD(P)-binding domain"/>
    <property type="match status" value="1"/>
</dbReference>
<dbReference type="Proteomes" id="UP000588604">
    <property type="component" value="Unassembled WGS sequence"/>
</dbReference>
<evidence type="ECO:0000313" key="4">
    <source>
        <dbReference type="Proteomes" id="UP000588604"/>
    </source>
</evidence>
<protein>
    <recommendedName>
        <fullName evidence="2">FAD-dependent urate hydroxylase HpyO/Asp monooxygenase CreE-like FAD/NAD(P)-binding domain-containing protein</fullName>
    </recommendedName>
</protein>
<feature type="compositionally biased region" description="Polar residues" evidence="1">
    <location>
        <begin position="549"/>
        <end position="562"/>
    </location>
</feature>
<dbReference type="InterPro" id="IPR038732">
    <property type="entry name" value="HpyO/CreE_NAD-binding"/>
</dbReference>
<reference evidence="3 4" key="1">
    <citation type="submission" date="2020-08" db="EMBL/GenBank/DDBJ databases">
        <title>Genomic Encyclopedia of Type Strains, Phase IV (KMG-IV): sequencing the most valuable type-strain genomes for metagenomic binning, comparative biology and taxonomic classification.</title>
        <authorList>
            <person name="Goeker M."/>
        </authorList>
    </citation>
    <scope>NUCLEOTIDE SEQUENCE [LARGE SCALE GENOMIC DNA]</scope>
    <source>
        <strain evidence="3 4">DSM 102044</strain>
    </source>
</reference>
<dbReference type="InterPro" id="IPR052189">
    <property type="entry name" value="L-asp_N-monooxygenase_NS-form"/>
</dbReference>
<feature type="region of interest" description="Disordered" evidence="1">
    <location>
        <begin position="539"/>
        <end position="569"/>
    </location>
</feature>
<evidence type="ECO:0000313" key="3">
    <source>
        <dbReference type="EMBL" id="MBB6325797.1"/>
    </source>
</evidence>
<accession>A0A841MK01</accession>
<feature type="domain" description="FAD-dependent urate hydroxylase HpyO/Asp monooxygenase CreE-like FAD/NAD(P)-binding" evidence="2">
    <location>
        <begin position="11"/>
        <end position="181"/>
    </location>
</feature>
<dbReference type="Pfam" id="PF13454">
    <property type="entry name" value="NAD_binding_9"/>
    <property type="match status" value="1"/>
</dbReference>
<proteinExistence type="predicted"/>
<organism evidence="3 4">
    <name type="scientific">Algoriphagus iocasae</name>
    <dbReference type="NCBI Taxonomy" id="1836499"/>
    <lineage>
        <taxon>Bacteria</taxon>
        <taxon>Pseudomonadati</taxon>
        <taxon>Bacteroidota</taxon>
        <taxon>Cytophagia</taxon>
        <taxon>Cytophagales</taxon>
        <taxon>Cyclobacteriaceae</taxon>
        <taxon>Algoriphagus</taxon>
    </lineage>
</organism>